<organism evidence="1">
    <name type="scientific">Pseudomonas phage PACT201</name>
    <dbReference type="NCBI Taxonomy" id="3230130"/>
    <lineage>
        <taxon>Viruses</taxon>
    </lineage>
</organism>
<proteinExistence type="predicted"/>
<protein>
    <submittedName>
        <fullName evidence="1">Uncharacterized protein</fullName>
    </submittedName>
</protein>
<sequence>MNSVMAGLPAGRLVGVRATALRAGIGRVSTASNFPSSRIVTGYVPLGAEHLRDSALLHAKPFGQISLRAVLSQGIQ</sequence>
<name>A0AAU8GTS8_9VIRU</name>
<accession>A0AAU8GTS8</accession>
<reference evidence="1" key="1">
    <citation type="submission" date="2024-06" db="EMBL/GenBank/DDBJ databases">
        <authorList>
            <person name="Yerushalmy O."/>
            <person name="Alkalay-Oren S."/>
            <person name="Coppenhagn-Glazer S."/>
            <person name="Hazan R."/>
        </authorList>
    </citation>
    <scope>NUCLEOTIDE SEQUENCE</scope>
</reference>
<evidence type="ECO:0000313" key="1">
    <source>
        <dbReference type="EMBL" id="XCH45325.1"/>
    </source>
</evidence>
<dbReference type="EMBL" id="PP931175">
    <property type="protein sequence ID" value="XCH45325.1"/>
    <property type="molecule type" value="Genomic_DNA"/>
</dbReference>